<dbReference type="GO" id="GO:0000467">
    <property type="term" value="P:exonucleolytic trimming to generate mature 3'-end of 5.8S rRNA from tricistronic rRNA transcript (SSU-rRNA, 5.8S rRNA, LSU-rRNA)"/>
    <property type="evidence" value="ECO:0007669"/>
    <property type="project" value="TreeGrafter"/>
</dbReference>
<keyword evidence="5" id="KW-0698">rRNA processing</keyword>
<dbReference type="SUPFAM" id="SSF54211">
    <property type="entry name" value="Ribosomal protein S5 domain 2-like"/>
    <property type="match status" value="1"/>
</dbReference>
<dbReference type="InterPro" id="IPR050590">
    <property type="entry name" value="Exosome_comp_Rrp42_subfam"/>
</dbReference>
<feature type="domain" description="Exoribonuclease phosphorolytic" evidence="11">
    <location>
        <begin position="443"/>
        <end position="501"/>
    </location>
</feature>
<keyword evidence="6" id="KW-0271">Exosome</keyword>
<dbReference type="GO" id="GO:0034475">
    <property type="term" value="P:U4 snRNA 3'-end processing"/>
    <property type="evidence" value="ECO:0007669"/>
    <property type="project" value="TreeGrafter"/>
</dbReference>
<dbReference type="AlphaFoldDB" id="A0A9W7ZSE1"/>
<evidence type="ECO:0000256" key="1">
    <source>
        <dbReference type="ARBA" id="ARBA00004496"/>
    </source>
</evidence>
<dbReference type="PANTHER" id="PTHR11097">
    <property type="entry name" value="EXOSOME COMPLEX EXONUCLEASE RIBOSOMAL RNA PROCESSING PROTEIN"/>
    <property type="match status" value="1"/>
</dbReference>
<dbReference type="PANTHER" id="PTHR11097:SF9">
    <property type="entry name" value="EXOSOME COMPLEX COMPONENT RRP43"/>
    <property type="match status" value="1"/>
</dbReference>
<dbReference type="FunFam" id="3.30.230.70:FF:000017">
    <property type="entry name" value="Exosome complex component Rrp42"/>
    <property type="match status" value="1"/>
</dbReference>
<dbReference type="GO" id="GO:0034476">
    <property type="term" value="P:U5 snRNA 3'-end processing"/>
    <property type="evidence" value="ECO:0007669"/>
    <property type="project" value="TreeGrafter"/>
</dbReference>
<dbReference type="InterPro" id="IPR033196">
    <property type="entry name" value="Rrp43"/>
</dbReference>
<dbReference type="Gene3D" id="3.30.230.70">
    <property type="entry name" value="GHMP Kinase, N-terminal domain"/>
    <property type="match status" value="1"/>
</dbReference>
<dbReference type="SUPFAM" id="SSF55666">
    <property type="entry name" value="Ribonuclease PH domain 2-like"/>
    <property type="match status" value="1"/>
</dbReference>
<evidence type="ECO:0000256" key="6">
    <source>
        <dbReference type="ARBA" id="ARBA00022835"/>
    </source>
</evidence>
<evidence type="ECO:0000259" key="10">
    <source>
        <dbReference type="Pfam" id="PF01138"/>
    </source>
</evidence>
<evidence type="ECO:0000313" key="12">
    <source>
        <dbReference type="EMBL" id="KAJ1915638.1"/>
    </source>
</evidence>
<evidence type="ECO:0000256" key="5">
    <source>
        <dbReference type="ARBA" id="ARBA00022552"/>
    </source>
</evidence>
<dbReference type="InterPro" id="IPR001247">
    <property type="entry name" value="ExoRNase_PH_dom1"/>
</dbReference>
<dbReference type="Pfam" id="PF01138">
    <property type="entry name" value="RNase_PH"/>
    <property type="match status" value="1"/>
</dbReference>
<reference evidence="12" key="1">
    <citation type="submission" date="2022-07" db="EMBL/GenBank/DDBJ databases">
        <title>Phylogenomic reconstructions and comparative analyses of Kickxellomycotina fungi.</title>
        <authorList>
            <person name="Reynolds N.K."/>
            <person name="Stajich J.E."/>
            <person name="Barry K."/>
            <person name="Grigoriev I.V."/>
            <person name="Crous P."/>
            <person name="Smith M.E."/>
        </authorList>
    </citation>
    <scope>NUCLEOTIDE SEQUENCE</scope>
    <source>
        <strain evidence="12">NBRC 100468</strain>
    </source>
</reference>
<dbReference type="InterPro" id="IPR015847">
    <property type="entry name" value="ExoRNase_PH_dom2"/>
</dbReference>
<comment type="subcellular location">
    <subcellularLocation>
        <location evidence="1">Cytoplasm</location>
    </subcellularLocation>
    <subcellularLocation>
        <location evidence="2">Nucleus</location>
        <location evidence="2">Nucleolus</location>
    </subcellularLocation>
</comment>
<evidence type="ECO:0000256" key="3">
    <source>
        <dbReference type="ARBA" id="ARBA00006678"/>
    </source>
</evidence>
<dbReference type="GO" id="GO:0034473">
    <property type="term" value="P:U1 snRNA 3'-end processing"/>
    <property type="evidence" value="ECO:0007669"/>
    <property type="project" value="TreeGrafter"/>
</dbReference>
<dbReference type="GO" id="GO:0071028">
    <property type="term" value="P:nuclear mRNA surveillance"/>
    <property type="evidence" value="ECO:0007669"/>
    <property type="project" value="TreeGrafter"/>
</dbReference>
<dbReference type="InterPro" id="IPR036345">
    <property type="entry name" value="ExoRNase_PH_dom2_sf"/>
</dbReference>
<feature type="domain" description="Exoribonuclease phosphorolytic" evidence="10">
    <location>
        <begin position="278"/>
        <end position="413"/>
    </location>
</feature>
<dbReference type="Pfam" id="PF03725">
    <property type="entry name" value="RNase_PH_C"/>
    <property type="match status" value="1"/>
</dbReference>
<keyword evidence="13" id="KW-1185">Reference proteome</keyword>
<evidence type="ECO:0000313" key="13">
    <source>
        <dbReference type="Proteomes" id="UP001150538"/>
    </source>
</evidence>
<name>A0A9W7ZSE1_9FUNG</name>
<dbReference type="GO" id="GO:0071038">
    <property type="term" value="P:TRAMP-dependent tRNA surveillance pathway"/>
    <property type="evidence" value="ECO:0007669"/>
    <property type="project" value="TreeGrafter"/>
</dbReference>
<keyword evidence="8" id="KW-0539">Nucleus</keyword>
<organism evidence="12 13">
    <name type="scientific">Mycoemilia scoparia</name>
    <dbReference type="NCBI Taxonomy" id="417184"/>
    <lineage>
        <taxon>Eukaryota</taxon>
        <taxon>Fungi</taxon>
        <taxon>Fungi incertae sedis</taxon>
        <taxon>Zoopagomycota</taxon>
        <taxon>Kickxellomycotina</taxon>
        <taxon>Kickxellomycetes</taxon>
        <taxon>Kickxellales</taxon>
        <taxon>Kickxellaceae</taxon>
        <taxon>Mycoemilia</taxon>
    </lineage>
</organism>
<dbReference type="GO" id="GO:0071035">
    <property type="term" value="P:nuclear polyadenylation-dependent rRNA catabolic process"/>
    <property type="evidence" value="ECO:0007669"/>
    <property type="project" value="TreeGrafter"/>
</dbReference>
<dbReference type="GO" id="GO:0005730">
    <property type="term" value="C:nucleolus"/>
    <property type="evidence" value="ECO:0007669"/>
    <property type="project" value="UniProtKB-SubCell"/>
</dbReference>
<protein>
    <recommendedName>
        <fullName evidence="9">Ribosomal RNA-processing protein 43</fullName>
    </recommendedName>
</protein>
<evidence type="ECO:0000256" key="9">
    <source>
        <dbReference type="ARBA" id="ARBA00030617"/>
    </source>
</evidence>
<dbReference type="OrthoDB" id="45882at2759"/>
<evidence type="ECO:0000256" key="7">
    <source>
        <dbReference type="ARBA" id="ARBA00022884"/>
    </source>
</evidence>
<dbReference type="InterPro" id="IPR027408">
    <property type="entry name" value="PNPase/RNase_PH_dom_sf"/>
</dbReference>
<keyword evidence="4" id="KW-0963">Cytoplasm</keyword>
<dbReference type="GO" id="GO:0016075">
    <property type="term" value="P:rRNA catabolic process"/>
    <property type="evidence" value="ECO:0007669"/>
    <property type="project" value="TreeGrafter"/>
</dbReference>
<accession>A0A9W7ZSE1</accession>
<dbReference type="EMBL" id="JANBPU010000137">
    <property type="protein sequence ID" value="KAJ1915638.1"/>
    <property type="molecule type" value="Genomic_DNA"/>
</dbReference>
<comment type="caution">
    <text evidence="12">The sequence shown here is derived from an EMBL/GenBank/DDBJ whole genome shotgun (WGS) entry which is preliminary data.</text>
</comment>
<evidence type="ECO:0000256" key="8">
    <source>
        <dbReference type="ARBA" id="ARBA00023242"/>
    </source>
</evidence>
<dbReference type="CDD" id="cd11369">
    <property type="entry name" value="RNase_PH_RRP43"/>
    <property type="match status" value="1"/>
</dbReference>
<evidence type="ECO:0000256" key="4">
    <source>
        <dbReference type="ARBA" id="ARBA00022490"/>
    </source>
</evidence>
<dbReference type="Proteomes" id="UP001150538">
    <property type="component" value="Unassembled WGS sequence"/>
</dbReference>
<dbReference type="GO" id="GO:0035925">
    <property type="term" value="F:mRNA 3'-UTR AU-rich region binding"/>
    <property type="evidence" value="ECO:0007669"/>
    <property type="project" value="TreeGrafter"/>
</dbReference>
<sequence length="516" mass="58057">MSPSLQKLPLDIKRRILYYTLEPSDYSTPKEPFSGEMEHWNHLVKELVWKERWINPLHIGELSKCQQNKEFIRRIVLLGSAMSLPKTHTGSNMPDEGIPSELENFLQKKWPSLTKLSVLFQKNLNLEMLFMGLKKNVPKLQALDLRIPESKIALALRMVKNHQPRISRIELHTRNTLSWTDENVGIEASLAFENIPNQFQLLKISDYPMDSRLFQAILTSQQYSLSELDVSLASGATSKMATQGLRFETDAFRKIHPAEFNRRFLQENIRQCGRNFDQFRKISMTKNAITTGNGSATVRLGNSTVVCGIKAEVGEPLLSDPEKGFLVPNIELSPLCSSKFRPGPPSDQAQVISEYLYRIFDDKNILDLSTLSIVPGEAVWVLHADLVCLNYDGNVADAAIMAMSLALANTKLPKAELDEATGMVTANQNELAGISLQTMLYPSTFAVMEGRIVADPSKEEESLCDSFLTIVLDKENNLVNVWKLGANGFAMDQIERCVGQAITHKEQIEKIYSNPQ</sequence>
<comment type="similarity">
    <text evidence="3">Belongs to the RNase PH family.</text>
</comment>
<dbReference type="InterPro" id="IPR020568">
    <property type="entry name" value="Ribosomal_Su5_D2-typ_SF"/>
</dbReference>
<evidence type="ECO:0000256" key="2">
    <source>
        <dbReference type="ARBA" id="ARBA00004604"/>
    </source>
</evidence>
<proteinExistence type="inferred from homology"/>
<gene>
    <name evidence="12" type="ORF">H4219_004208</name>
</gene>
<evidence type="ECO:0000259" key="11">
    <source>
        <dbReference type="Pfam" id="PF03725"/>
    </source>
</evidence>
<dbReference type="GO" id="GO:0000177">
    <property type="term" value="C:cytoplasmic exosome (RNase complex)"/>
    <property type="evidence" value="ECO:0007669"/>
    <property type="project" value="TreeGrafter"/>
</dbReference>
<dbReference type="GO" id="GO:0000176">
    <property type="term" value="C:nuclear exosome (RNase complex)"/>
    <property type="evidence" value="ECO:0007669"/>
    <property type="project" value="TreeGrafter"/>
</dbReference>
<keyword evidence="7" id="KW-0694">RNA-binding</keyword>